<dbReference type="Proteomes" id="UP000286038">
    <property type="component" value="Unassembled WGS sequence"/>
</dbReference>
<evidence type="ECO:0000313" key="4">
    <source>
        <dbReference type="Proteomes" id="UP000283589"/>
    </source>
</evidence>
<keyword evidence="1" id="KW-0472">Membrane</keyword>
<feature type="transmembrane region" description="Helical" evidence="1">
    <location>
        <begin position="119"/>
        <end position="138"/>
    </location>
</feature>
<dbReference type="AlphaFoldDB" id="A0A415QHS3"/>
<sequence length="152" mass="17954">MDVLELIAMKNIRAYCLFLRKGIISSIILFLLGTWKQVPLYYIGLYGAILTVVIFFVYHFLRLLYKKQTGLTTCFRFGFIPKRKFLDLLKKYGLFLFLVLMLGLGLLCIPWEYLWQMAFVLSLSFYLNYIGTIAYYNLFLTCKSRENKDVCK</sequence>
<dbReference type="EMBL" id="QRPV01000010">
    <property type="protein sequence ID" value="RHM42912.1"/>
    <property type="molecule type" value="Genomic_DNA"/>
</dbReference>
<proteinExistence type="predicted"/>
<evidence type="ECO:0000313" key="5">
    <source>
        <dbReference type="Proteomes" id="UP000286038"/>
    </source>
</evidence>
<evidence type="ECO:0000313" key="2">
    <source>
        <dbReference type="EMBL" id="RGV32912.1"/>
    </source>
</evidence>
<protein>
    <submittedName>
        <fullName evidence="3">Uncharacterized protein</fullName>
    </submittedName>
</protein>
<organism evidence="3 5">
    <name type="scientific">Butyricimonas virosa</name>
    <dbReference type="NCBI Taxonomy" id="544645"/>
    <lineage>
        <taxon>Bacteria</taxon>
        <taxon>Pseudomonadati</taxon>
        <taxon>Bacteroidota</taxon>
        <taxon>Bacteroidia</taxon>
        <taxon>Bacteroidales</taxon>
        <taxon>Odoribacteraceae</taxon>
        <taxon>Butyricimonas</taxon>
    </lineage>
</organism>
<name>A0A415QHS3_9BACT</name>
<evidence type="ECO:0000313" key="3">
    <source>
        <dbReference type="EMBL" id="RHM42912.1"/>
    </source>
</evidence>
<comment type="caution">
    <text evidence="3">The sequence shown here is derived from an EMBL/GenBank/DDBJ whole genome shotgun (WGS) entry which is preliminary data.</text>
</comment>
<keyword evidence="1" id="KW-0812">Transmembrane</keyword>
<dbReference type="Proteomes" id="UP000283589">
    <property type="component" value="Unassembled WGS sequence"/>
</dbReference>
<feature type="transmembrane region" description="Helical" evidence="1">
    <location>
        <begin position="41"/>
        <end position="61"/>
    </location>
</feature>
<gene>
    <name evidence="2" type="ORF">DWW18_12340</name>
    <name evidence="3" type="ORF">DWZ68_09715</name>
</gene>
<reference evidence="4 5" key="1">
    <citation type="submission" date="2018-08" db="EMBL/GenBank/DDBJ databases">
        <title>A genome reference for cultivated species of the human gut microbiota.</title>
        <authorList>
            <person name="Zou Y."/>
            <person name="Xue W."/>
            <person name="Luo G."/>
        </authorList>
    </citation>
    <scope>NUCLEOTIDE SEQUENCE [LARGE SCALE GENOMIC DNA]</scope>
    <source>
        <strain evidence="2 4">AF14-49</strain>
        <strain evidence="3 5">AF34-33</strain>
    </source>
</reference>
<dbReference type="EMBL" id="QRZA01000016">
    <property type="protein sequence ID" value="RGV32912.1"/>
    <property type="molecule type" value="Genomic_DNA"/>
</dbReference>
<keyword evidence="1" id="KW-1133">Transmembrane helix</keyword>
<feature type="transmembrane region" description="Helical" evidence="1">
    <location>
        <begin position="92"/>
        <end position="113"/>
    </location>
</feature>
<evidence type="ECO:0000256" key="1">
    <source>
        <dbReference type="SAM" id="Phobius"/>
    </source>
</evidence>
<accession>A0A415QHS3</accession>
<feature type="transmembrane region" description="Helical" evidence="1">
    <location>
        <begin position="12"/>
        <end position="35"/>
    </location>
</feature>